<dbReference type="EMBL" id="UYRU01045900">
    <property type="protein sequence ID" value="VDN08850.1"/>
    <property type="molecule type" value="Genomic_DNA"/>
</dbReference>
<dbReference type="OrthoDB" id="6301391at2759"/>
<dbReference type="Proteomes" id="UP000281553">
    <property type="component" value="Unassembled WGS sequence"/>
</dbReference>
<reference evidence="1 2" key="1">
    <citation type="submission" date="2018-11" db="EMBL/GenBank/DDBJ databases">
        <authorList>
            <consortium name="Pathogen Informatics"/>
        </authorList>
    </citation>
    <scope>NUCLEOTIDE SEQUENCE [LARGE SCALE GENOMIC DNA]</scope>
</reference>
<evidence type="ECO:0000313" key="1">
    <source>
        <dbReference type="EMBL" id="VDN08850.1"/>
    </source>
</evidence>
<name>A0A3P7L5J4_DIBLA</name>
<accession>A0A3P7L5J4</accession>
<gene>
    <name evidence="1" type="ORF">DILT_LOCUS4681</name>
</gene>
<keyword evidence="2" id="KW-1185">Reference proteome</keyword>
<protein>
    <submittedName>
        <fullName evidence="1">Uncharacterized protein</fullName>
    </submittedName>
</protein>
<evidence type="ECO:0000313" key="2">
    <source>
        <dbReference type="Proteomes" id="UP000281553"/>
    </source>
</evidence>
<dbReference type="AlphaFoldDB" id="A0A3P7L5J4"/>
<organism evidence="1 2">
    <name type="scientific">Dibothriocephalus latus</name>
    <name type="common">Fish tapeworm</name>
    <name type="synonym">Diphyllobothrium latum</name>
    <dbReference type="NCBI Taxonomy" id="60516"/>
    <lineage>
        <taxon>Eukaryota</taxon>
        <taxon>Metazoa</taxon>
        <taxon>Spiralia</taxon>
        <taxon>Lophotrochozoa</taxon>
        <taxon>Platyhelminthes</taxon>
        <taxon>Cestoda</taxon>
        <taxon>Eucestoda</taxon>
        <taxon>Diphyllobothriidea</taxon>
        <taxon>Diphyllobothriidae</taxon>
        <taxon>Dibothriocephalus</taxon>
    </lineage>
</organism>
<proteinExistence type="predicted"/>
<sequence length="209" mass="22889">MWALRIFIATEGYIMSQFPLLLGVLLPLAIPFCSSSGVSLVLRNNTDIDYIVEVNDSLQFNSSESGFVQGTAENPCKPPAMCVEFYPRASSFLIKPGAYENYSAVSLSSSDNKLGHIAIVVVRENKFIPAHIGGKVYKIMRVTGTIKNESLSFSLANGDGSTEVYKFTPQDNAGMLVYPTYFLEWPNTAYILTHSGFLALAVASLNMSF</sequence>